<dbReference type="Proteomes" id="UP001161409">
    <property type="component" value="Unassembled WGS sequence"/>
</dbReference>
<keyword evidence="2" id="KW-1185">Reference proteome</keyword>
<gene>
    <name evidence="1" type="primary">rebB_1</name>
    <name evidence="1" type="ORF">GCM10007924_19140</name>
</gene>
<name>A0ABQ5U634_9PROT</name>
<comment type="caution">
    <text evidence="1">The sequence shown here is derived from an EMBL/GenBank/DDBJ whole genome shotgun (WGS) entry which is preliminary data.</text>
</comment>
<accession>A0ABQ5U634</accession>
<dbReference type="Pfam" id="PF11747">
    <property type="entry name" value="RebB"/>
    <property type="match status" value="1"/>
</dbReference>
<proteinExistence type="predicted"/>
<dbReference type="InterPro" id="IPR021070">
    <property type="entry name" value="Killing_trait_RebB"/>
</dbReference>
<reference evidence="1" key="1">
    <citation type="journal article" date="2014" name="Int. J. Syst. Evol. Microbiol.">
        <title>Complete genome of a new Firmicutes species belonging to the dominant human colonic microbiota ('Ruminococcus bicirculans') reveals two chromosomes and a selective capacity to utilize plant glucans.</title>
        <authorList>
            <consortium name="NISC Comparative Sequencing Program"/>
            <person name="Wegmann U."/>
            <person name="Louis P."/>
            <person name="Goesmann A."/>
            <person name="Henrissat B."/>
            <person name="Duncan S.H."/>
            <person name="Flint H.J."/>
        </authorList>
    </citation>
    <scope>NUCLEOTIDE SEQUENCE</scope>
    <source>
        <strain evidence="1">NBRC 103408</strain>
    </source>
</reference>
<sequence length="108" mass="11339">MTEESYVNSQVTDAITQTSMKVVGEAPAEAMAILYQQMAHSIGLALQNVIAQQQHSYSIHNAITLAASRQLLTTDPAAAAKASQELVAGSAITENLSALQAVVNELGK</sequence>
<evidence type="ECO:0000313" key="1">
    <source>
        <dbReference type="EMBL" id="GLQ06693.1"/>
    </source>
</evidence>
<protein>
    <submittedName>
        <fullName evidence="1">RebB protein</fullName>
    </submittedName>
</protein>
<dbReference type="EMBL" id="BSNF01000006">
    <property type="protein sequence ID" value="GLQ06693.1"/>
    <property type="molecule type" value="Genomic_DNA"/>
</dbReference>
<evidence type="ECO:0000313" key="2">
    <source>
        <dbReference type="Proteomes" id="UP001161409"/>
    </source>
</evidence>
<dbReference type="RefSeq" id="WP_169560836.1">
    <property type="nucleotide sequence ID" value="NZ_BSNF01000006.1"/>
</dbReference>
<organism evidence="1 2">
    <name type="scientific">Sneathiella chinensis</name>
    <dbReference type="NCBI Taxonomy" id="349750"/>
    <lineage>
        <taxon>Bacteria</taxon>
        <taxon>Pseudomonadati</taxon>
        <taxon>Pseudomonadota</taxon>
        <taxon>Alphaproteobacteria</taxon>
        <taxon>Sneathiellales</taxon>
        <taxon>Sneathiellaceae</taxon>
        <taxon>Sneathiella</taxon>
    </lineage>
</organism>
<reference evidence="1" key="2">
    <citation type="submission" date="2023-01" db="EMBL/GenBank/DDBJ databases">
        <title>Draft genome sequence of Sneathiella chinensis strain NBRC 103408.</title>
        <authorList>
            <person name="Sun Q."/>
            <person name="Mori K."/>
        </authorList>
    </citation>
    <scope>NUCLEOTIDE SEQUENCE</scope>
    <source>
        <strain evidence="1">NBRC 103408</strain>
    </source>
</reference>